<reference evidence="8" key="1">
    <citation type="submission" date="2014-09" db="EMBL/GenBank/DDBJ databases">
        <authorList>
            <person name="Mudge J."/>
            <person name="Ramaraj T."/>
            <person name="Lindquist I.E."/>
            <person name="Bharti A.K."/>
            <person name="Sundararajan A."/>
            <person name="Cameron C.T."/>
            <person name="Woodward J.E."/>
            <person name="May G.D."/>
            <person name="Brubaker C."/>
            <person name="Broadhvest J."/>
            <person name="Wilkins T.A."/>
        </authorList>
    </citation>
    <scope>NUCLEOTIDE SEQUENCE</scope>
    <source>
        <strain evidence="8">cv. AKA8401</strain>
    </source>
</reference>
<keyword evidence="5" id="KW-0067">ATP-binding</keyword>
<evidence type="ECO:0000256" key="2">
    <source>
        <dbReference type="ARBA" id="ARBA00022679"/>
    </source>
</evidence>
<dbReference type="SMART" id="SM00133">
    <property type="entry name" value="S_TK_X"/>
    <property type="match status" value="1"/>
</dbReference>
<keyword evidence="2" id="KW-0808">Transferase</keyword>
<keyword evidence="4 7" id="KW-0418">Kinase</keyword>
<dbReference type="Proteomes" id="UP000032142">
    <property type="component" value="Unassembled WGS sequence"/>
</dbReference>
<evidence type="ECO:0000256" key="3">
    <source>
        <dbReference type="ARBA" id="ARBA00022741"/>
    </source>
</evidence>
<evidence type="ECO:0000256" key="1">
    <source>
        <dbReference type="ARBA" id="ARBA00022527"/>
    </source>
</evidence>
<proteinExistence type="predicted"/>
<keyword evidence="1" id="KW-0723">Serine/threonine-protein kinase</keyword>
<gene>
    <name evidence="7" type="ORF">F383_19296</name>
</gene>
<dbReference type="InterPro" id="IPR011009">
    <property type="entry name" value="Kinase-like_dom_sf"/>
</dbReference>
<feature type="domain" description="AGC-kinase C-terminal" evidence="6">
    <location>
        <begin position="222"/>
        <end position="288"/>
    </location>
</feature>
<dbReference type="InterPro" id="IPR000961">
    <property type="entry name" value="AGC-kinase_C"/>
</dbReference>
<name>A0A0B0MFW0_GOSAR</name>
<dbReference type="Gene3D" id="1.10.510.10">
    <property type="entry name" value="Transferase(Phosphotransferase) domain 1"/>
    <property type="match status" value="1"/>
</dbReference>
<keyword evidence="3" id="KW-0547">Nucleotide-binding</keyword>
<dbReference type="PROSITE" id="PS51285">
    <property type="entry name" value="AGC_KINASE_CTER"/>
    <property type="match status" value="1"/>
</dbReference>
<sequence>MVSSQLSGLTKGRTCKPFDARLLFNASPPDAVLTEQVEVDFSDVFGPLPVQVSIEDSGGEPENTVSAAGVTGIVYDDPAIVYSRSHSLLGPSSRVSQSLISKLSFCEIGDSVDLVESIKEESISETKYRLYLILDFINGGHLFFQLHHHGLFSFFYKFLPPFTGGNRDKIQQKIVKERMKLPKFLSSEAHSLLKGLLHKDACKRLGNGPGGSEEIKRCKWFKSIDWRKLEAREIQPSFRPEIAGKHCIANFDKRWTDMPLTFSPASSPKTNANPFTDFNYIRPAATLL</sequence>
<dbReference type="Gene3D" id="3.30.200.20">
    <property type="entry name" value="Phosphorylase Kinase, domain 1"/>
    <property type="match status" value="1"/>
</dbReference>
<evidence type="ECO:0000313" key="8">
    <source>
        <dbReference type="Proteomes" id="UP000032142"/>
    </source>
</evidence>
<accession>A0A0B0MFW0</accession>
<dbReference type="SUPFAM" id="SSF56112">
    <property type="entry name" value="Protein kinase-like (PK-like)"/>
    <property type="match status" value="1"/>
</dbReference>
<comment type="caution">
    <text evidence="7">The sequence shown here is derived from an EMBL/GenBank/DDBJ whole genome shotgun (WGS) entry which is preliminary data.</text>
</comment>
<evidence type="ECO:0000259" key="6">
    <source>
        <dbReference type="PROSITE" id="PS51285"/>
    </source>
</evidence>
<organism evidence="7 8">
    <name type="scientific">Gossypium arboreum</name>
    <name type="common">Tree cotton</name>
    <name type="synonym">Gossypium nanking</name>
    <dbReference type="NCBI Taxonomy" id="29729"/>
    <lineage>
        <taxon>Eukaryota</taxon>
        <taxon>Viridiplantae</taxon>
        <taxon>Streptophyta</taxon>
        <taxon>Embryophyta</taxon>
        <taxon>Tracheophyta</taxon>
        <taxon>Spermatophyta</taxon>
        <taxon>Magnoliopsida</taxon>
        <taxon>eudicotyledons</taxon>
        <taxon>Gunneridae</taxon>
        <taxon>Pentapetalae</taxon>
        <taxon>rosids</taxon>
        <taxon>malvids</taxon>
        <taxon>Malvales</taxon>
        <taxon>Malvaceae</taxon>
        <taxon>Malvoideae</taxon>
        <taxon>Gossypium</taxon>
    </lineage>
</organism>
<dbReference type="PANTHER" id="PTHR24351">
    <property type="entry name" value="RIBOSOMAL PROTEIN S6 KINASE"/>
    <property type="match status" value="1"/>
</dbReference>
<evidence type="ECO:0000313" key="7">
    <source>
        <dbReference type="EMBL" id="KHF99689.1"/>
    </source>
</evidence>
<evidence type="ECO:0000256" key="5">
    <source>
        <dbReference type="ARBA" id="ARBA00022840"/>
    </source>
</evidence>
<evidence type="ECO:0000256" key="4">
    <source>
        <dbReference type="ARBA" id="ARBA00022777"/>
    </source>
</evidence>
<protein>
    <submittedName>
        <fullName evidence="7">Serine/threonine-protein kinase AtPK2/AtPK19</fullName>
    </submittedName>
</protein>
<dbReference type="GO" id="GO:0004674">
    <property type="term" value="F:protein serine/threonine kinase activity"/>
    <property type="evidence" value="ECO:0007669"/>
    <property type="project" value="UniProtKB-KW"/>
</dbReference>
<dbReference type="AlphaFoldDB" id="A0A0B0MFW0"/>
<keyword evidence="8" id="KW-1185">Reference proteome</keyword>
<dbReference type="EMBL" id="JRRC01090132">
    <property type="protein sequence ID" value="KHF99689.1"/>
    <property type="molecule type" value="Genomic_DNA"/>
</dbReference>
<dbReference type="GO" id="GO:0005524">
    <property type="term" value="F:ATP binding"/>
    <property type="evidence" value="ECO:0007669"/>
    <property type="project" value="UniProtKB-KW"/>
</dbReference>